<evidence type="ECO:0000256" key="1">
    <source>
        <dbReference type="ARBA" id="ARBA00004141"/>
    </source>
</evidence>
<evidence type="ECO:0000256" key="3">
    <source>
        <dbReference type="ARBA" id="ARBA00022538"/>
    </source>
</evidence>
<keyword evidence="4 12" id="KW-0812">Transmembrane</keyword>
<dbReference type="Pfam" id="PF00520">
    <property type="entry name" value="Ion_trans"/>
    <property type="match status" value="1"/>
</dbReference>
<evidence type="ECO:0000313" key="14">
    <source>
        <dbReference type="EMBL" id="MFD1798860.1"/>
    </source>
</evidence>
<evidence type="ECO:0000256" key="7">
    <source>
        <dbReference type="ARBA" id="ARBA00022958"/>
    </source>
</evidence>
<dbReference type="InterPro" id="IPR028325">
    <property type="entry name" value="VG_K_chnl"/>
</dbReference>
<feature type="domain" description="Ion transport" evidence="13">
    <location>
        <begin position="21"/>
        <end position="243"/>
    </location>
</feature>
<dbReference type="PANTHER" id="PTHR11537">
    <property type="entry name" value="VOLTAGE-GATED POTASSIUM CHANNEL"/>
    <property type="match status" value="1"/>
</dbReference>
<feature type="transmembrane region" description="Helical" evidence="12">
    <location>
        <begin position="21"/>
        <end position="43"/>
    </location>
</feature>
<keyword evidence="3" id="KW-0633">Potassium transport</keyword>
<evidence type="ECO:0000256" key="2">
    <source>
        <dbReference type="ARBA" id="ARBA00022448"/>
    </source>
</evidence>
<dbReference type="PRINTS" id="PR00169">
    <property type="entry name" value="KCHANNEL"/>
</dbReference>
<evidence type="ECO:0000256" key="9">
    <source>
        <dbReference type="ARBA" id="ARBA00023065"/>
    </source>
</evidence>
<keyword evidence="10 12" id="KW-0472">Membrane</keyword>
<feature type="transmembrane region" description="Helical" evidence="12">
    <location>
        <begin position="49"/>
        <end position="70"/>
    </location>
</feature>
<comment type="subcellular location">
    <subcellularLocation>
        <location evidence="1">Membrane</location>
        <topology evidence="1">Multi-pass membrane protein</topology>
    </subcellularLocation>
</comment>
<keyword evidence="6" id="KW-0851">Voltage-gated channel</keyword>
<evidence type="ECO:0000259" key="13">
    <source>
        <dbReference type="Pfam" id="PF00520"/>
    </source>
</evidence>
<proteinExistence type="predicted"/>
<dbReference type="Proteomes" id="UP001597285">
    <property type="component" value="Unassembled WGS sequence"/>
</dbReference>
<dbReference type="SUPFAM" id="SSF81324">
    <property type="entry name" value="Voltage-gated potassium channels"/>
    <property type="match status" value="1"/>
</dbReference>
<gene>
    <name evidence="14" type="ORF">ACFSBK_03165</name>
</gene>
<feature type="transmembrane region" description="Helical" evidence="12">
    <location>
        <begin position="155"/>
        <end position="176"/>
    </location>
</feature>
<feature type="transmembrane region" description="Helical" evidence="12">
    <location>
        <begin position="188"/>
        <end position="204"/>
    </location>
</feature>
<evidence type="ECO:0000256" key="10">
    <source>
        <dbReference type="ARBA" id="ARBA00023136"/>
    </source>
</evidence>
<evidence type="ECO:0000256" key="6">
    <source>
        <dbReference type="ARBA" id="ARBA00022882"/>
    </source>
</evidence>
<evidence type="ECO:0000256" key="4">
    <source>
        <dbReference type="ARBA" id="ARBA00022692"/>
    </source>
</evidence>
<protein>
    <submittedName>
        <fullName evidence="14">Ion transporter</fullName>
    </submittedName>
</protein>
<keyword evidence="15" id="KW-1185">Reference proteome</keyword>
<keyword evidence="11" id="KW-0407">Ion channel</keyword>
<evidence type="ECO:0000256" key="5">
    <source>
        <dbReference type="ARBA" id="ARBA00022826"/>
    </source>
</evidence>
<dbReference type="Gene3D" id="1.20.120.350">
    <property type="entry name" value="Voltage-gated potassium channels. Chain C"/>
    <property type="match status" value="1"/>
</dbReference>
<evidence type="ECO:0000256" key="12">
    <source>
        <dbReference type="SAM" id="Phobius"/>
    </source>
</evidence>
<evidence type="ECO:0000256" key="11">
    <source>
        <dbReference type="ARBA" id="ARBA00023303"/>
    </source>
</evidence>
<dbReference type="Gene3D" id="1.10.287.70">
    <property type="match status" value="1"/>
</dbReference>
<feature type="transmembrane region" description="Helical" evidence="12">
    <location>
        <begin position="216"/>
        <end position="241"/>
    </location>
</feature>
<feature type="transmembrane region" description="Helical" evidence="12">
    <location>
        <begin position="91"/>
        <end position="111"/>
    </location>
</feature>
<sequence length="264" mass="29886">MKKKRIFEIIQIGRDTDILSRIFDFTIVTAISANLVLTIYSTFDSSIDYAGIIHTVEMATVILFTIEYGLRIWTANYLYPNTSKSRAIFKYAFSFTGLVDFLSFFPFYLPFFFPDGAVAFRIFRVVRILRLFRINQYYDSLNVITDVLKNKKQQLISSVFIIFVLMTAASLVMYNFEHAAQPDVFTNAFSGFWWAASSLLTVGYGDIYPITLAGKLFGIVITFLGVGMVAIPTGILSAGFVEQLTTVQEPNSIQYCPHCGKKLL</sequence>
<dbReference type="RefSeq" id="WP_058919259.1">
    <property type="nucleotide sequence ID" value="NZ_JBHSQC010000015.1"/>
</dbReference>
<dbReference type="EMBL" id="JBHUFF010000008">
    <property type="protein sequence ID" value="MFD1798860.1"/>
    <property type="molecule type" value="Genomic_DNA"/>
</dbReference>
<keyword evidence="7" id="KW-0630">Potassium</keyword>
<comment type="caution">
    <text evidence="14">The sequence shown here is derived from an EMBL/GenBank/DDBJ whole genome shotgun (WGS) entry which is preliminary data.</text>
</comment>
<keyword evidence="2" id="KW-0813">Transport</keyword>
<dbReference type="InterPro" id="IPR027359">
    <property type="entry name" value="Volt_channel_dom_sf"/>
</dbReference>
<keyword evidence="9" id="KW-0406">Ion transport</keyword>
<keyword evidence="8 12" id="KW-1133">Transmembrane helix</keyword>
<evidence type="ECO:0000256" key="8">
    <source>
        <dbReference type="ARBA" id="ARBA00022989"/>
    </source>
</evidence>
<evidence type="ECO:0000313" key="15">
    <source>
        <dbReference type="Proteomes" id="UP001597285"/>
    </source>
</evidence>
<reference evidence="15" key="1">
    <citation type="journal article" date="2019" name="Int. J. Syst. Evol. Microbiol.">
        <title>The Global Catalogue of Microorganisms (GCM) 10K type strain sequencing project: providing services to taxonomists for standard genome sequencing and annotation.</title>
        <authorList>
            <consortium name="The Broad Institute Genomics Platform"/>
            <consortium name="The Broad Institute Genome Sequencing Center for Infectious Disease"/>
            <person name="Wu L."/>
            <person name="Ma J."/>
        </authorList>
    </citation>
    <scope>NUCLEOTIDE SEQUENCE [LARGE SCALE GENOMIC DNA]</scope>
    <source>
        <strain evidence="15">KCTC 42143</strain>
    </source>
</reference>
<keyword evidence="5" id="KW-0631">Potassium channel</keyword>
<organism evidence="14 15">
    <name type="scientific">Carnobacterium antarcticum</name>
    <dbReference type="NCBI Taxonomy" id="2126436"/>
    <lineage>
        <taxon>Bacteria</taxon>
        <taxon>Bacillati</taxon>
        <taxon>Bacillota</taxon>
        <taxon>Bacilli</taxon>
        <taxon>Lactobacillales</taxon>
        <taxon>Carnobacteriaceae</taxon>
        <taxon>Carnobacterium</taxon>
    </lineage>
</organism>
<accession>A0ABW4NKC0</accession>
<dbReference type="PANTHER" id="PTHR11537:SF254">
    <property type="entry name" value="POTASSIUM VOLTAGE-GATED CHANNEL PROTEIN SHAB"/>
    <property type="match status" value="1"/>
</dbReference>
<dbReference type="InterPro" id="IPR005821">
    <property type="entry name" value="Ion_trans_dom"/>
</dbReference>
<name>A0ABW4NKC0_9LACT</name>